<feature type="chain" id="PRO_5034231736" evidence="1">
    <location>
        <begin position="20"/>
        <end position="105"/>
    </location>
</feature>
<organism evidence="2 3">
    <name type="scientific">Fusarium austroafricanum</name>
    <dbReference type="NCBI Taxonomy" id="2364996"/>
    <lineage>
        <taxon>Eukaryota</taxon>
        <taxon>Fungi</taxon>
        <taxon>Dikarya</taxon>
        <taxon>Ascomycota</taxon>
        <taxon>Pezizomycotina</taxon>
        <taxon>Sordariomycetes</taxon>
        <taxon>Hypocreomycetidae</taxon>
        <taxon>Hypocreales</taxon>
        <taxon>Nectriaceae</taxon>
        <taxon>Fusarium</taxon>
        <taxon>Fusarium concolor species complex</taxon>
    </lineage>
</organism>
<keyword evidence="1" id="KW-0732">Signal</keyword>
<proteinExistence type="predicted"/>
<accession>A0A8H4NVC8</accession>
<dbReference type="EMBL" id="JAADJG010000498">
    <property type="protein sequence ID" value="KAF4445816.1"/>
    <property type="molecule type" value="Genomic_DNA"/>
</dbReference>
<protein>
    <submittedName>
        <fullName evidence="2">Uncharacterized protein</fullName>
    </submittedName>
</protein>
<dbReference type="OrthoDB" id="10575445at2759"/>
<gene>
    <name evidence="2" type="ORF">F53441_10461</name>
</gene>
<dbReference type="Proteomes" id="UP000605986">
    <property type="component" value="Unassembled WGS sequence"/>
</dbReference>
<evidence type="ECO:0000256" key="1">
    <source>
        <dbReference type="SAM" id="SignalP"/>
    </source>
</evidence>
<sequence>MRVEAIIATFMLAVQPATARYCGEGWIECNCNSTTTDGSAPPAAPTASVAAAVLTRMTVMEGYQDPSVLSIPRLEEAERTDDALGPATLLLHTVTIRPAAVFGDT</sequence>
<evidence type="ECO:0000313" key="2">
    <source>
        <dbReference type="EMBL" id="KAF4445816.1"/>
    </source>
</evidence>
<reference evidence="2" key="1">
    <citation type="submission" date="2020-01" db="EMBL/GenBank/DDBJ databases">
        <title>Identification and distribution of gene clusters putatively required for synthesis of sphingolipid metabolism inhibitors in phylogenetically diverse species of the filamentous fungus Fusarium.</title>
        <authorList>
            <person name="Kim H.-S."/>
            <person name="Busman M."/>
            <person name="Brown D.W."/>
            <person name="Divon H."/>
            <person name="Uhlig S."/>
            <person name="Proctor R.H."/>
        </authorList>
    </citation>
    <scope>NUCLEOTIDE SEQUENCE</scope>
    <source>
        <strain evidence="2">NRRL 53441</strain>
    </source>
</reference>
<evidence type="ECO:0000313" key="3">
    <source>
        <dbReference type="Proteomes" id="UP000605986"/>
    </source>
</evidence>
<comment type="caution">
    <text evidence="2">The sequence shown here is derived from an EMBL/GenBank/DDBJ whole genome shotgun (WGS) entry which is preliminary data.</text>
</comment>
<dbReference type="AlphaFoldDB" id="A0A8H4NVC8"/>
<name>A0A8H4NVC8_9HYPO</name>
<keyword evidence="3" id="KW-1185">Reference proteome</keyword>
<feature type="signal peptide" evidence="1">
    <location>
        <begin position="1"/>
        <end position="19"/>
    </location>
</feature>